<keyword evidence="4 9" id="KW-0546">Nucleotide metabolism</keyword>
<dbReference type="SUPFAM" id="SSF52972">
    <property type="entry name" value="ITPase-like"/>
    <property type="match status" value="1"/>
</dbReference>
<dbReference type="EMBL" id="CP071504">
    <property type="protein sequence ID" value="QSX31473.1"/>
    <property type="molecule type" value="Genomic_DNA"/>
</dbReference>
<dbReference type="NCBIfam" id="TIGR00172">
    <property type="entry name" value="maf"/>
    <property type="match status" value="1"/>
</dbReference>
<feature type="active site" description="Proton acceptor" evidence="9">
    <location>
        <position position="71"/>
    </location>
</feature>
<evidence type="ECO:0000313" key="10">
    <source>
        <dbReference type="EMBL" id="QSX31473.1"/>
    </source>
</evidence>
<dbReference type="GO" id="GO:0047429">
    <property type="term" value="F:nucleoside triphosphate diphosphatase activity"/>
    <property type="evidence" value="ECO:0007669"/>
    <property type="project" value="InterPro"/>
</dbReference>
<feature type="site" description="Important for substrate specificity" evidence="9">
    <location>
        <position position="156"/>
    </location>
</feature>
<dbReference type="GO" id="GO:0009117">
    <property type="term" value="P:nucleotide metabolic process"/>
    <property type="evidence" value="ECO:0007669"/>
    <property type="project" value="UniProtKB-KW"/>
</dbReference>
<evidence type="ECO:0000256" key="5">
    <source>
        <dbReference type="ARBA" id="ARBA00050213"/>
    </source>
</evidence>
<dbReference type="FunFam" id="3.90.950.10:FF:000005">
    <property type="entry name" value="7-methyl-GTP pyrophosphatase"/>
    <property type="match status" value="1"/>
</dbReference>
<dbReference type="InterPro" id="IPR029001">
    <property type="entry name" value="ITPase-like_fam"/>
</dbReference>
<dbReference type="InterPro" id="IPR003697">
    <property type="entry name" value="Maf-like"/>
</dbReference>
<comment type="caution">
    <text evidence="9">Lacks conserved residue(s) required for the propagation of feature annotation.</text>
</comment>
<accession>A0A975AMM5</accession>
<keyword evidence="11" id="KW-1185">Reference proteome</keyword>
<gene>
    <name evidence="10" type="primary">maf</name>
    <name evidence="10" type="ORF">JYB88_07615</name>
</gene>
<comment type="similarity">
    <text evidence="7 9">Belongs to the Maf family. YceF subfamily.</text>
</comment>
<evidence type="ECO:0000256" key="3">
    <source>
        <dbReference type="ARBA" id="ARBA00022801"/>
    </source>
</evidence>
<dbReference type="AlphaFoldDB" id="A0A975AMM5"/>
<dbReference type="HAMAP" id="MF_00528">
    <property type="entry name" value="Maf"/>
    <property type="match status" value="1"/>
</dbReference>
<proteinExistence type="inferred from homology"/>
<feature type="site" description="Important for substrate specificity" evidence="9">
    <location>
        <position position="72"/>
    </location>
</feature>
<dbReference type="Proteomes" id="UP000663281">
    <property type="component" value="Chromosome"/>
</dbReference>
<name>A0A975AMM5_9GAMM</name>
<keyword evidence="2 9" id="KW-0963">Cytoplasm</keyword>
<evidence type="ECO:0000256" key="6">
    <source>
        <dbReference type="ARBA" id="ARBA00053369"/>
    </source>
</evidence>
<evidence type="ECO:0000256" key="9">
    <source>
        <dbReference type="HAMAP-Rule" id="MF_00528"/>
    </source>
</evidence>
<dbReference type="Gene3D" id="3.90.950.10">
    <property type="match status" value="1"/>
</dbReference>
<evidence type="ECO:0000256" key="2">
    <source>
        <dbReference type="ARBA" id="ARBA00022490"/>
    </source>
</evidence>
<keyword evidence="3 9" id="KW-0378">Hydrolase</keyword>
<protein>
    <recommendedName>
        <fullName evidence="8 9">7-methyl-GTP pyrophosphatase</fullName>
        <shortName evidence="9">m(7)GTP pyrophosphatase</shortName>
        <ecNumber evidence="9">3.6.1.-</ecNumber>
    </recommendedName>
</protein>
<dbReference type="GO" id="GO:0005737">
    <property type="term" value="C:cytoplasm"/>
    <property type="evidence" value="ECO:0007669"/>
    <property type="project" value="UniProtKB-SubCell"/>
</dbReference>
<evidence type="ECO:0000256" key="4">
    <source>
        <dbReference type="ARBA" id="ARBA00023080"/>
    </source>
</evidence>
<comment type="cofactor">
    <cofactor evidence="9">
        <name>a divalent metal cation</name>
        <dbReference type="ChEBI" id="CHEBI:60240"/>
    </cofactor>
</comment>
<comment type="function">
    <text evidence="6 9">Nucleoside triphosphate pyrophosphatase that hydrolyzes 7-methyl-GTP (m(7)GTP). May have a dual role in cell division arrest and in preventing the incorporation of modified nucleotides into cellular nucleic acids.</text>
</comment>
<dbReference type="CDD" id="cd00555">
    <property type="entry name" value="Maf"/>
    <property type="match status" value="1"/>
</dbReference>
<dbReference type="Pfam" id="PF02545">
    <property type="entry name" value="Maf"/>
    <property type="match status" value="1"/>
</dbReference>
<dbReference type="PANTHER" id="PTHR43213">
    <property type="entry name" value="BIFUNCTIONAL DTTP/UTP PYROPHOSPHATASE/METHYLTRANSFERASE PROTEIN-RELATED"/>
    <property type="match status" value="1"/>
</dbReference>
<evidence type="ECO:0000256" key="1">
    <source>
        <dbReference type="ARBA" id="ARBA00004496"/>
    </source>
</evidence>
<reference evidence="10 11" key="1">
    <citation type="submission" date="2021-03" db="EMBL/GenBank/DDBJ databases">
        <title>Novel species identification of genus Shewanella.</title>
        <authorList>
            <person name="Liu G."/>
            <person name="Zhang Q."/>
        </authorList>
    </citation>
    <scope>NUCLEOTIDE SEQUENCE [LARGE SCALE GENOMIC DNA]</scope>
    <source>
        <strain evidence="10 11">FJAT-53726</strain>
    </source>
</reference>
<evidence type="ECO:0000256" key="7">
    <source>
        <dbReference type="ARBA" id="ARBA00060749"/>
    </source>
</evidence>
<evidence type="ECO:0000313" key="11">
    <source>
        <dbReference type="Proteomes" id="UP000663281"/>
    </source>
</evidence>
<organism evidence="10 11">
    <name type="scientific">Shewanella cyperi</name>
    <dbReference type="NCBI Taxonomy" id="2814292"/>
    <lineage>
        <taxon>Bacteria</taxon>
        <taxon>Pseudomonadati</taxon>
        <taxon>Pseudomonadota</taxon>
        <taxon>Gammaproteobacteria</taxon>
        <taxon>Alteromonadales</taxon>
        <taxon>Shewanellaceae</taxon>
        <taxon>Shewanella</taxon>
    </lineage>
</organism>
<sequence>MTPKLILASTSPFRQQLLNKLALDFDTMDPGVDESPQEGETPLALVERLAREKALAVAKRCDFPALIIGSDQLAVCDDHILGKPLTVENAIAQLKRQRGKTVTFYTGLALVDSRNMSCQSVVEPFEVRFRQLTDEQIERYVELEQPLWCAGSFKSEGLGICLFESLSGRDPNTLVGLPLISLSELLMSAGMDPLA</sequence>
<dbReference type="RefSeq" id="WP_207326013.1">
    <property type="nucleotide sequence ID" value="NZ_CP071504.1"/>
</dbReference>
<dbReference type="PANTHER" id="PTHR43213:SF10">
    <property type="entry name" value="7-METHYL-GTP PYROPHOSPHATASE"/>
    <property type="match status" value="1"/>
</dbReference>
<feature type="site" description="Important for substrate specificity" evidence="9">
    <location>
        <position position="13"/>
    </location>
</feature>
<evidence type="ECO:0000256" key="8">
    <source>
        <dbReference type="ARBA" id="ARBA00068163"/>
    </source>
</evidence>
<dbReference type="KEGG" id="scyp:JYB88_07615"/>
<comment type="subcellular location">
    <subcellularLocation>
        <location evidence="1 9">Cytoplasm</location>
    </subcellularLocation>
</comment>
<dbReference type="EC" id="3.6.1.-" evidence="9"/>
<dbReference type="PIRSF" id="PIRSF006305">
    <property type="entry name" value="Maf"/>
    <property type="match status" value="1"/>
</dbReference>
<comment type="catalytic activity">
    <reaction evidence="5 9">
        <text>N(7)-methyl-GTP + H2O = N(7)-methyl-GMP + diphosphate + H(+)</text>
        <dbReference type="Rhea" id="RHEA:58744"/>
        <dbReference type="ChEBI" id="CHEBI:15377"/>
        <dbReference type="ChEBI" id="CHEBI:15378"/>
        <dbReference type="ChEBI" id="CHEBI:33019"/>
        <dbReference type="ChEBI" id="CHEBI:58285"/>
        <dbReference type="ChEBI" id="CHEBI:87133"/>
    </reaction>
</comment>